<accession>A0A0A9CNC6</accession>
<organism evidence="1">
    <name type="scientific">Arundo donax</name>
    <name type="common">Giant reed</name>
    <name type="synonym">Donax arundinaceus</name>
    <dbReference type="NCBI Taxonomy" id="35708"/>
    <lineage>
        <taxon>Eukaryota</taxon>
        <taxon>Viridiplantae</taxon>
        <taxon>Streptophyta</taxon>
        <taxon>Embryophyta</taxon>
        <taxon>Tracheophyta</taxon>
        <taxon>Spermatophyta</taxon>
        <taxon>Magnoliopsida</taxon>
        <taxon>Liliopsida</taxon>
        <taxon>Poales</taxon>
        <taxon>Poaceae</taxon>
        <taxon>PACMAD clade</taxon>
        <taxon>Arundinoideae</taxon>
        <taxon>Arundineae</taxon>
        <taxon>Arundo</taxon>
    </lineage>
</organism>
<reference evidence="1" key="1">
    <citation type="submission" date="2014-09" db="EMBL/GenBank/DDBJ databases">
        <authorList>
            <person name="Magalhaes I.L.F."/>
            <person name="Oliveira U."/>
            <person name="Santos F.R."/>
            <person name="Vidigal T.H.D.A."/>
            <person name="Brescovit A.D."/>
            <person name="Santos A.J."/>
        </authorList>
    </citation>
    <scope>NUCLEOTIDE SEQUENCE</scope>
    <source>
        <tissue evidence="1">Shoot tissue taken approximately 20 cm above the soil surface</tissue>
    </source>
</reference>
<dbReference type="EMBL" id="GBRH01224888">
    <property type="protein sequence ID" value="JAD73007.1"/>
    <property type="molecule type" value="Transcribed_RNA"/>
</dbReference>
<sequence length="55" mass="6246">MVSSSEGLDQAQLPWDWLLQRSSCLHRGYIPQRQRGSALLLCCYIRRCGSDCGQC</sequence>
<proteinExistence type="predicted"/>
<reference evidence="1" key="2">
    <citation type="journal article" date="2015" name="Data Brief">
        <title>Shoot transcriptome of the giant reed, Arundo donax.</title>
        <authorList>
            <person name="Barrero R.A."/>
            <person name="Guerrero F.D."/>
            <person name="Moolhuijzen P."/>
            <person name="Goolsby J.A."/>
            <person name="Tidwell J."/>
            <person name="Bellgard S.E."/>
            <person name="Bellgard M.I."/>
        </authorList>
    </citation>
    <scope>NUCLEOTIDE SEQUENCE</scope>
    <source>
        <tissue evidence="1">Shoot tissue taken approximately 20 cm above the soil surface</tissue>
    </source>
</reference>
<evidence type="ECO:0000313" key="1">
    <source>
        <dbReference type="EMBL" id="JAD73007.1"/>
    </source>
</evidence>
<dbReference type="AlphaFoldDB" id="A0A0A9CNC6"/>
<name>A0A0A9CNC6_ARUDO</name>
<protein>
    <submittedName>
        <fullName evidence="1">Uncharacterized protein</fullName>
    </submittedName>
</protein>